<feature type="region of interest" description="Disordered" evidence="5">
    <location>
        <begin position="289"/>
        <end position="321"/>
    </location>
</feature>
<dbReference type="Pfam" id="PF13620">
    <property type="entry name" value="CarboxypepD_reg"/>
    <property type="match status" value="1"/>
</dbReference>
<keyword evidence="8" id="KW-1185">Reference proteome</keyword>
<dbReference type="InterPro" id="IPR006665">
    <property type="entry name" value="OmpA-like"/>
</dbReference>
<keyword evidence="3" id="KW-0998">Cell outer membrane</keyword>
<dbReference type="EMBL" id="JAQGEF010000043">
    <property type="protein sequence ID" value="MDA3616779.1"/>
    <property type="molecule type" value="Genomic_DNA"/>
</dbReference>
<evidence type="ECO:0000256" key="1">
    <source>
        <dbReference type="ARBA" id="ARBA00004442"/>
    </source>
</evidence>
<evidence type="ECO:0000256" key="4">
    <source>
        <dbReference type="PROSITE-ProRule" id="PRU00473"/>
    </source>
</evidence>
<dbReference type="InterPro" id="IPR036737">
    <property type="entry name" value="OmpA-like_sf"/>
</dbReference>
<accession>A0ABT4UPJ7</accession>
<dbReference type="Proteomes" id="UP001210231">
    <property type="component" value="Unassembled WGS sequence"/>
</dbReference>
<feature type="non-terminal residue" evidence="7">
    <location>
        <position position="1"/>
    </location>
</feature>
<comment type="subcellular location">
    <subcellularLocation>
        <location evidence="1">Cell outer membrane</location>
    </subcellularLocation>
</comment>
<protein>
    <submittedName>
        <fullName evidence="7">OmpA family protein</fullName>
    </submittedName>
</protein>
<organism evidence="7 8">
    <name type="scientific">Polluticaenibacter yanchengensis</name>
    <dbReference type="NCBI Taxonomy" id="3014562"/>
    <lineage>
        <taxon>Bacteria</taxon>
        <taxon>Pseudomonadati</taxon>
        <taxon>Bacteroidota</taxon>
        <taxon>Chitinophagia</taxon>
        <taxon>Chitinophagales</taxon>
        <taxon>Chitinophagaceae</taxon>
        <taxon>Polluticaenibacter</taxon>
    </lineage>
</organism>
<name>A0ABT4UPJ7_9BACT</name>
<evidence type="ECO:0000259" key="6">
    <source>
        <dbReference type="PROSITE" id="PS51123"/>
    </source>
</evidence>
<dbReference type="PANTHER" id="PTHR30329:SF21">
    <property type="entry name" value="LIPOPROTEIN YIAD-RELATED"/>
    <property type="match status" value="1"/>
</dbReference>
<evidence type="ECO:0000313" key="7">
    <source>
        <dbReference type="EMBL" id="MDA3616779.1"/>
    </source>
</evidence>
<dbReference type="InterPro" id="IPR050330">
    <property type="entry name" value="Bact_OuterMem_StrucFunc"/>
</dbReference>
<dbReference type="InterPro" id="IPR008969">
    <property type="entry name" value="CarboxyPept-like_regulatory"/>
</dbReference>
<evidence type="ECO:0000256" key="2">
    <source>
        <dbReference type="ARBA" id="ARBA00023136"/>
    </source>
</evidence>
<gene>
    <name evidence="7" type="ORF">O3P16_18355</name>
</gene>
<sequence>NLSAVNTAGDDEAPFYHAPSKSLVFASNGLVGLGGYDLYITKGSIGGSFEAPKNMGYPVNSVKDDIYYLSTDAKSVWNNAYLSSDRNSECCLDIYSFNRASVMKTISGTVVDCATGSAVGGAMVQVKDGSGKVVYSGTTNSNGRYEFKVNDYAAFNTTATVTGYEDGKVAIAIPGDAEQETLAASNLCVTKIRKEVEEKPVENVAVVLDDVKYDYDAYKLSSASIKSLDVLLKLMKDNPNMKVEIIGHTDGKGTEAYNQALSERRAQSCVNYLTSKGISKDRLVAIGKGTSEPVADNETADGKDNPEGRAKNRRTEFKILN</sequence>
<dbReference type="Pfam" id="PF00691">
    <property type="entry name" value="OmpA"/>
    <property type="match status" value="1"/>
</dbReference>
<evidence type="ECO:0000256" key="5">
    <source>
        <dbReference type="SAM" id="MobiDB-lite"/>
    </source>
</evidence>
<feature type="domain" description="OmpA-like" evidence="6">
    <location>
        <begin position="200"/>
        <end position="321"/>
    </location>
</feature>
<proteinExistence type="predicted"/>
<dbReference type="Gene3D" id="2.60.40.1120">
    <property type="entry name" value="Carboxypeptidase-like, regulatory domain"/>
    <property type="match status" value="1"/>
</dbReference>
<dbReference type="InterPro" id="IPR006664">
    <property type="entry name" value="OMP_bac"/>
</dbReference>
<dbReference type="PANTHER" id="PTHR30329">
    <property type="entry name" value="STATOR ELEMENT OF FLAGELLAR MOTOR COMPLEX"/>
    <property type="match status" value="1"/>
</dbReference>
<dbReference type="PRINTS" id="PR01021">
    <property type="entry name" value="OMPADOMAIN"/>
</dbReference>
<dbReference type="SUPFAM" id="SSF103088">
    <property type="entry name" value="OmpA-like"/>
    <property type="match status" value="1"/>
</dbReference>
<evidence type="ECO:0000256" key="3">
    <source>
        <dbReference type="ARBA" id="ARBA00023237"/>
    </source>
</evidence>
<dbReference type="RefSeq" id="WP_407033109.1">
    <property type="nucleotide sequence ID" value="NZ_JAQGEF010000043.1"/>
</dbReference>
<feature type="compositionally biased region" description="Basic and acidic residues" evidence="5">
    <location>
        <begin position="300"/>
        <end position="321"/>
    </location>
</feature>
<dbReference type="Gene3D" id="3.30.1330.60">
    <property type="entry name" value="OmpA-like domain"/>
    <property type="match status" value="1"/>
</dbReference>
<keyword evidence="2 4" id="KW-0472">Membrane</keyword>
<evidence type="ECO:0000313" key="8">
    <source>
        <dbReference type="Proteomes" id="UP001210231"/>
    </source>
</evidence>
<dbReference type="CDD" id="cd07185">
    <property type="entry name" value="OmpA_C-like"/>
    <property type="match status" value="1"/>
</dbReference>
<comment type="caution">
    <text evidence="7">The sequence shown here is derived from an EMBL/GenBank/DDBJ whole genome shotgun (WGS) entry which is preliminary data.</text>
</comment>
<dbReference type="PROSITE" id="PS51123">
    <property type="entry name" value="OMPA_2"/>
    <property type="match status" value="1"/>
</dbReference>
<dbReference type="SUPFAM" id="SSF49464">
    <property type="entry name" value="Carboxypeptidase regulatory domain-like"/>
    <property type="match status" value="1"/>
</dbReference>
<reference evidence="7 8" key="1">
    <citation type="submission" date="2022-12" db="EMBL/GenBank/DDBJ databases">
        <title>Chitinophagaceae gen. sp. nov., a new member of the family Chitinophagaceae, isolated from soil in a chemical factory.</title>
        <authorList>
            <person name="Ke Z."/>
        </authorList>
    </citation>
    <scope>NUCLEOTIDE SEQUENCE [LARGE SCALE GENOMIC DNA]</scope>
    <source>
        <strain evidence="7 8">LY-5</strain>
    </source>
</reference>